<gene>
    <name evidence="1" type="ORF">HYQ56_1157</name>
</gene>
<dbReference type="EMBL" id="JACCPP010000021">
    <property type="protein sequence ID" value="MBI1708176.1"/>
    <property type="molecule type" value="Genomic_DNA"/>
</dbReference>
<keyword evidence="1" id="KW-0238">DNA-binding</keyword>
<dbReference type="GO" id="GO:0003677">
    <property type="term" value="F:DNA binding"/>
    <property type="evidence" value="ECO:0007669"/>
    <property type="project" value="UniProtKB-KW"/>
</dbReference>
<dbReference type="AlphaFoldDB" id="A0AAW4DQA6"/>
<evidence type="ECO:0000313" key="1">
    <source>
        <dbReference type="EMBL" id="MBI1708176.1"/>
    </source>
</evidence>
<proteinExistence type="predicted"/>
<accession>A0AAW4DQA6</accession>
<sequence>MGPLKKGLTIKFVTPKLDKKYPLTINPIDKNQE</sequence>
<reference evidence="1" key="1">
    <citation type="submission" date="2020-07" db="EMBL/GenBank/DDBJ databases">
        <title>Comparative genomics analyses of Lactobacillus crispatus isolated from different ecological niches.</title>
        <authorList>
            <person name="Mancino W."/>
            <person name="Mancabelli L."/>
            <person name="Lugli G.A."/>
            <person name="Milani C."/>
            <person name="Viappiani A."/>
            <person name="Anzalone R."/>
            <person name="Longhi G."/>
            <person name="Ventura M."/>
            <person name="Turroni F."/>
        </authorList>
    </citation>
    <scope>NUCLEOTIDE SEQUENCE</scope>
    <source>
        <strain evidence="1">LB65</strain>
    </source>
</reference>
<protein>
    <submittedName>
        <fullName evidence="1">DNA-binding protein</fullName>
    </submittedName>
</protein>
<dbReference type="Proteomes" id="UP001194414">
    <property type="component" value="Unassembled WGS sequence"/>
</dbReference>
<comment type="caution">
    <text evidence="1">The sequence shown here is derived from an EMBL/GenBank/DDBJ whole genome shotgun (WGS) entry which is preliminary data.</text>
</comment>
<organism evidence="1 2">
    <name type="scientific">Lactobacillus crispatus</name>
    <dbReference type="NCBI Taxonomy" id="47770"/>
    <lineage>
        <taxon>Bacteria</taxon>
        <taxon>Bacillati</taxon>
        <taxon>Bacillota</taxon>
        <taxon>Bacilli</taxon>
        <taxon>Lactobacillales</taxon>
        <taxon>Lactobacillaceae</taxon>
        <taxon>Lactobacillus</taxon>
    </lineage>
</organism>
<name>A0AAW4DQA6_9LACO</name>
<evidence type="ECO:0000313" key="2">
    <source>
        <dbReference type="Proteomes" id="UP001194414"/>
    </source>
</evidence>